<sequence length="579" mass="67323">MIPPIYLLTLQQMNYLYQLPIIERSVKHLLDTSQFLNVLFVVQNSLDPLGDLDHLIDEIYKTVSRTIPTNLVSFNDSIPIELPEIDATESTLILYSYVAKDFPDRRRREDIARFIEHCQNRSKVLLVTRLEEMNCNFEGFLKQIWYDELIDMTVLELSPSKRSITMNVHRYNPFANVYDRSPYTPTLDWFPNKMTDLHGHPFRATVLEREGYINLTVDSRDYPVSYKGPDVKLLRTLARIMNFTIVMQPNNDALTSLMDGDLDIIIPKLPLFPDQRFDLLDHTLPFEYEKWCPVVPITYQVNAIETRAFAAIIANIVILLAFWAVSALLRFERRLWQPLKIFGILIAASVSMRPGRTLERIVFFLVVLASTVYSANLYVDLTSVTMADTMETEYKSYEDLDESGLTPVVLHMIFNVTFFTDDQAFNSLKRKAIADEDMDDCTEVLSRYRNVTCFMELRGINALIYSQARRNTATMKVCRNLCYAEPHATYFLRKHSPFRGKFDAIISRLEAAGIRKKWHYDFVGKFFPKKGRPVKRNLYESSLVWNLVYIGVIGFLASIVAFFCEILVYRAHKRRKNRA</sequence>
<evidence type="ECO:0000256" key="5">
    <source>
        <dbReference type="ARBA" id="ARBA00023136"/>
    </source>
</evidence>
<keyword evidence="6" id="KW-0675">Receptor</keyword>
<reference evidence="9" key="1">
    <citation type="submission" date="2021-01" db="UniProtKB">
        <authorList>
            <consortium name="EnsemblMetazoa"/>
        </authorList>
    </citation>
    <scope>IDENTIFICATION</scope>
    <source>
        <strain evidence="9">DH4</strain>
    </source>
</reference>
<protein>
    <submittedName>
        <fullName evidence="11">Uncharacterized protein LOC102654160</fullName>
    </submittedName>
</protein>
<comment type="subcellular location">
    <subcellularLocation>
        <location evidence="1">Cell membrane</location>
        <topology evidence="1">Multi-pass membrane protein</topology>
    </subcellularLocation>
</comment>
<keyword evidence="4 8" id="KW-1133">Transmembrane helix</keyword>
<accession>A0A8B8H9S6</accession>
<evidence type="ECO:0000256" key="1">
    <source>
        <dbReference type="ARBA" id="ARBA00004651"/>
    </source>
</evidence>
<keyword evidence="10" id="KW-1185">Reference proteome</keyword>
<dbReference type="InterPro" id="IPR052192">
    <property type="entry name" value="Insect_Ionotropic_Sensory_Rcpt"/>
</dbReference>
<keyword evidence="5 8" id="KW-0472">Membrane</keyword>
<dbReference type="Proteomes" id="UP000005203">
    <property type="component" value="Linkage group LG14"/>
</dbReference>
<dbReference type="AlphaFoldDB" id="A0A7M7MUE9"/>
<evidence type="ECO:0000313" key="11">
    <source>
        <dbReference type="RefSeq" id="XP_026300780.1"/>
    </source>
</evidence>
<organism evidence="9">
    <name type="scientific">Apis mellifera</name>
    <name type="common">Honeybee</name>
    <dbReference type="NCBI Taxonomy" id="7460"/>
    <lineage>
        <taxon>Eukaryota</taxon>
        <taxon>Metazoa</taxon>
        <taxon>Ecdysozoa</taxon>
        <taxon>Arthropoda</taxon>
        <taxon>Hexapoda</taxon>
        <taxon>Insecta</taxon>
        <taxon>Pterygota</taxon>
        <taxon>Neoptera</taxon>
        <taxon>Endopterygota</taxon>
        <taxon>Hymenoptera</taxon>
        <taxon>Apocrita</taxon>
        <taxon>Aculeata</taxon>
        <taxon>Apoidea</taxon>
        <taxon>Anthophila</taxon>
        <taxon>Apidae</taxon>
        <taxon>Apis</taxon>
    </lineage>
</organism>
<dbReference type="PANTHER" id="PTHR42643:SF38">
    <property type="entry name" value="IONOTROPIC RECEPTOR 100A"/>
    <property type="match status" value="1"/>
</dbReference>
<dbReference type="OrthoDB" id="7696986at2759"/>
<evidence type="ECO:0000313" key="9">
    <source>
        <dbReference type="EnsemblMetazoa" id="XP_026300780"/>
    </source>
</evidence>
<evidence type="ECO:0000256" key="2">
    <source>
        <dbReference type="ARBA" id="ARBA00022475"/>
    </source>
</evidence>
<evidence type="ECO:0000256" key="7">
    <source>
        <dbReference type="ARBA" id="ARBA00023180"/>
    </source>
</evidence>
<accession>A0A7M7MUE9</accession>
<evidence type="ECO:0000256" key="4">
    <source>
        <dbReference type="ARBA" id="ARBA00022989"/>
    </source>
</evidence>
<dbReference type="PANTHER" id="PTHR42643">
    <property type="entry name" value="IONOTROPIC RECEPTOR 20A-RELATED"/>
    <property type="match status" value="1"/>
</dbReference>
<proteinExistence type="predicted"/>
<feature type="transmembrane region" description="Helical" evidence="8">
    <location>
        <begin position="361"/>
        <end position="379"/>
    </location>
</feature>
<keyword evidence="7" id="KW-0325">Glycoprotein</keyword>
<dbReference type="KEGG" id="ame:102654160"/>
<feature type="transmembrane region" description="Helical" evidence="8">
    <location>
        <begin position="547"/>
        <end position="569"/>
    </location>
</feature>
<dbReference type="EnsemblMetazoa" id="XM_026444995">
    <property type="protein sequence ID" value="XP_026300780"/>
    <property type="gene ID" value="LOC102654160"/>
</dbReference>
<keyword evidence="2" id="KW-1003">Cell membrane</keyword>
<dbReference type="GO" id="GO:0005886">
    <property type="term" value="C:plasma membrane"/>
    <property type="evidence" value="ECO:0007669"/>
    <property type="project" value="UniProtKB-SubCell"/>
</dbReference>
<evidence type="ECO:0000256" key="6">
    <source>
        <dbReference type="ARBA" id="ARBA00023170"/>
    </source>
</evidence>
<dbReference type="GeneID" id="102654160"/>
<evidence type="ECO:0000256" key="3">
    <source>
        <dbReference type="ARBA" id="ARBA00022692"/>
    </source>
</evidence>
<dbReference type="RefSeq" id="XP_026300780.1">
    <property type="nucleotide sequence ID" value="XM_026444995.1"/>
</dbReference>
<evidence type="ECO:0000313" key="10">
    <source>
        <dbReference type="Proteomes" id="UP000005203"/>
    </source>
</evidence>
<reference evidence="11" key="2">
    <citation type="submission" date="2025-04" db="UniProtKB">
        <authorList>
            <consortium name="RefSeq"/>
        </authorList>
    </citation>
    <scope>IDENTIFICATION</scope>
    <source>
        <strain evidence="11">DH4</strain>
        <tissue evidence="11">Whole body</tissue>
    </source>
</reference>
<gene>
    <name evidence="11" type="primary">LOC102654160</name>
</gene>
<dbReference type="SUPFAM" id="SSF53850">
    <property type="entry name" value="Periplasmic binding protein-like II"/>
    <property type="match status" value="1"/>
</dbReference>
<feature type="transmembrane region" description="Helical" evidence="8">
    <location>
        <begin position="308"/>
        <end position="331"/>
    </location>
</feature>
<keyword evidence="3 8" id="KW-0812">Transmembrane</keyword>
<name>A0A7M7MUE9_APIME</name>
<evidence type="ECO:0000256" key="8">
    <source>
        <dbReference type="SAM" id="Phobius"/>
    </source>
</evidence>